<keyword evidence="7 9" id="KW-1133">Transmembrane helix</keyword>
<evidence type="ECO:0000256" key="7">
    <source>
        <dbReference type="ARBA" id="ARBA00022989"/>
    </source>
</evidence>
<feature type="transmembrane region" description="Helical" evidence="9">
    <location>
        <begin position="262"/>
        <end position="283"/>
    </location>
</feature>
<keyword evidence="8 9" id="KW-0472">Membrane</keyword>
<dbReference type="Pfam" id="PF03219">
    <property type="entry name" value="TLC"/>
    <property type="match status" value="1"/>
</dbReference>
<feature type="transmembrane region" description="Helical" evidence="9">
    <location>
        <begin position="42"/>
        <end position="59"/>
    </location>
</feature>
<evidence type="ECO:0000256" key="1">
    <source>
        <dbReference type="ARBA" id="ARBA00004141"/>
    </source>
</evidence>
<dbReference type="eggNOG" id="ENOG502T2XW">
    <property type="taxonomic scope" value="Eukaryota"/>
</dbReference>
<proteinExistence type="inferred from homology"/>
<evidence type="ECO:0000256" key="4">
    <source>
        <dbReference type="ARBA" id="ARBA00022692"/>
    </source>
</evidence>
<comment type="caution">
    <text evidence="10">The sequence shown here is derived from an EMBL/GenBank/DDBJ whole genome shotgun (WGS) entry which is preliminary data.</text>
</comment>
<keyword evidence="4 9" id="KW-0812">Transmembrane</keyword>
<dbReference type="OrthoDB" id="46407at2759"/>
<feature type="transmembrane region" description="Helical" evidence="9">
    <location>
        <begin position="330"/>
        <end position="353"/>
    </location>
</feature>
<dbReference type="GO" id="GO:0005524">
    <property type="term" value="F:ATP binding"/>
    <property type="evidence" value="ECO:0007669"/>
    <property type="project" value="UniProtKB-KW"/>
</dbReference>
<organism evidence="10 11">
    <name type="scientific">Thalassiosira oceanica</name>
    <name type="common">Marine diatom</name>
    <dbReference type="NCBI Taxonomy" id="159749"/>
    <lineage>
        <taxon>Eukaryota</taxon>
        <taxon>Sar</taxon>
        <taxon>Stramenopiles</taxon>
        <taxon>Ochrophyta</taxon>
        <taxon>Bacillariophyta</taxon>
        <taxon>Coscinodiscophyceae</taxon>
        <taxon>Thalassiosirophycidae</taxon>
        <taxon>Thalassiosirales</taxon>
        <taxon>Thalassiosiraceae</taxon>
        <taxon>Thalassiosira</taxon>
    </lineage>
</organism>
<feature type="transmembrane region" description="Helical" evidence="9">
    <location>
        <begin position="373"/>
        <end position="389"/>
    </location>
</feature>
<dbReference type="PANTHER" id="PTHR31187:SF1">
    <property type="entry name" value="ADP,ATP CARRIER PROTEIN 1"/>
    <property type="match status" value="1"/>
</dbReference>
<feature type="transmembrane region" description="Helical" evidence="9">
    <location>
        <begin position="499"/>
        <end position="521"/>
    </location>
</feature>
<evidence type="ECO:0000256" key="3">
    <source>
        <dbReference type="ARBA" id="ARBA00022448"/>
    </source>
</evidence>
<keyword evidence="3 9" id="KW-0813">Transport</keyword>
<evidence type="ECO:0000256" key="8">
    <source>
        <dbReference type="ARBA" id="ARBA00023136"/>
    </source>
</evidence>
<accession>K0SKV7</accession>
<evidence type="ECO:0000256" key="5">
    <source>
        <dbReference type="ARBA" id="ARBA00022741"/>
    </source>
</evidence>
<evidence type="ECO:0000256" key="6">
    <source>
        <dbReference type="ARBA" id="ARBA00022840"/>
    </source>
</evidence>
<keyword evidence="6 9" id="KW-0067">ATP-binding</keyword>
<feature type="transmembrane region" description="Helical" evidence="9">
    <location>
        <begin position="232"/>
        <end position="256"/>
    </location>
</feature>
<evidence type="ECO:0000256" key="9">
    <source>
        <dbReference type="RuleBase" id="RU363121"/>
    </source>
</evidence>
<evidence type="ECO:0000313" key="10">
    <source>
        <dbReference type="EMBL" id="EJK65965.1"/>
    </source>
</evidence>
<comment type="subcellular location">
    <subcellularLocation>
        <location evidence="1 9">Membrane</location>
        <topology evidence="1 9">Multi-pass membrane protein</topology>
    </subcellularLocation>
</comment>
<comment type="similarity">
    <text evidence="2 9">Belongs to the ADP/ATP translocase tlc family.</text>
</comment>
<gene>
    <name evidence="10" type="ORF">THAOC_13136</name>
</gene>
<feature type="transmembrane region" description="Helical" evidence="9">
    <location>
        <begin position="465"/>
        <end position="487"/>
    </location>
</feature>
<dbReference type="PANTHER" id="PTHR31187">
    <property type="match status" value="1"/>
</dbReference>
<reference evidence="10 11" key="1">
    <citation type="journal article" date="2012" name="Genome Biol.">
        <title>Genome and low-iron response of an oceanic diatom adapted to chronic iron limitation.</title>
        <authorList>
            <person name="Lommer M."/>
            <person name="Specht M."/>
            <person name="Roy A.S."/>
            <person name="Kraemer L."/>
            <person name="Andreson R."/>
            <person name="Gutowska M.A."/>
            <person name="Wolf J."/>
            <person name="Bergner S.V."/>
            <person name="Schilhabel M.B."/>
            <person name="Klostermeier U.C."/>
            <person name="Beiko R.G."/>
            <person name="Rosenstiel P."/>
            <person name="Hippler M."/>
            <person name="Laroche J."/>
        </authorList>
    </citation>
    <scope>NUCLEOTIDE SEQUENCE [LARGE SCALE GENOMIC DNA]</scope>
    <source>
        <strain evidence="10 11">CCMP1005</strain>
    </source>
</reference>
<dbReference type="GO" id="GO:0016020">
    <property type="term" value="C:membrane"/>
    <property type="evidence" value="ECO:0007669"/>
    <property type="project" value="UniProtKB-SubCell"/>
</dbReference>
<dbReference type="OMA" id="RGAANEM"/>
<evidence type="ECO:0000313" key="11">
    <source>
        <dbReference type="Proteomes" id="UP000266841"/>
    </source>
</evidence>
<evidence type="ECO:0000256" key="2">
    <source>
        <dbReference type="ARBA" id="ARBA00007127"/>
    </source>
</evidence>
<sequence>MQQHQEWNRLSASPRMHLPTKMEVAQDENLYSVDFSVRRKSALLMALALSVHLGGYELARGGVVALFTSDELGFGRSGGGGLSALPLAVGCVSPFSILVLWVYGRSLRWGPARALRTHTLITSFVPIFCASVLKILERSAAGERRWSQFIIFFAFVFQVNLNETSRWLRLFGLTRFELCLERIRSGTKREAPFASIFSDSLTPNPPCFVQLLYAQHWAFLSSVLTSNEGKRLFAPIAGLGSIGSTFCAGLVSHIVGRIGLTGLMYLAACCYLVCASLSEYAFVSAGRGHFAPKLKGTPQDGSITTNGGNRSPYKGSTFDQARLLFGRVPVLRALFVEIIISQSLSSLVNFIFLINLKASIASDELRAGWSGSFYMWINGVSGIFQFILIPRMLKFCDARRFWLGMPVVMILCTSHQFKTIGTNDLLASSASFFAIKTMEYSLRGAANEMIYVNLDFESRYLGKKVVSLVAGKFGKSGMALILAALMTNYGESSGAMPTLVLAAVVFSFLWLIASIKLHYLIGTS</sequence>
<dbReference type="EMBL" id="AGNL01015353">
    <property type="protein sequence ID" value="EJK65965.1"/>
    <property type="molecule type" value="Genomic_DNA"/>
</dbReference>
<feature type="transmembrane region" description="Helical" evidence="9">
    <location>
        <begin position="79"/>
        <end position="103"/>
    </location>
</feature>
<dbReference type="InterPro" id="IPR004667">
    <property type="entry name" value="ADP_ATP_car_bac_type"/>
</dbReference>
<keyword evidence="5 9" id="KW-0547">Nucleotide-binding</keyword>
<dbReference type="AlphaFoldDB" id="K0SKV7"/>
<protein>
    <recommendedName>
        <fullName evidence="9">ADP,ATP carrier protein</fullName>
    </recommendedName>
</protein>
<dbReference type="GO" id="GO:0005471">
    <property type="term" value="F:ATP:ADP antiporter activity"/>
    <property type="evidence" value="ECO:0007669"/>
    <property type="project" value="InterPro"/>
</dbReference>
<keyword evidence="11" id="KW-1185">Reference proteome</keyword>
<name>K0SKV7_THAOC</name>
<dbReference type="Proteomes" id="UP000266841">
    <property type="component" value="Unassembled WGS sequence"/>
</dbReference>